<evidence type="ECO:0000259" key="8">
    <source>
        <dbReference type="PROSITE" id="PS50850"/>
    </source>
</evidence>
<dbReference type="PROSITE" id="PS50850">
    <property type="entry name" value="MFS"/>
    <property type="match status" value="1"/>
</dbReference>
<dbReference type="InterPro" id="IPR005829">
    <property type="entry name" value="Sugar_transporter_CS"/>
</dbReference>
<dbReference type="InterPro" id="IPR020846">
    <property type="entry name" value="MFS_dom"/>
</dbReference>
<keyword evidence="6 7" id="KW-0472">Membrane</keyword>
<feature type="transmembrane region" description="Helical" evidence="7">
    <location>
        <begin position="343"/>
        <end position="369"/>
    </location>
</feature>
<feature type="transmembrane region" description="Helical" evidence="7">
    <location>
        <begin position="375"/>
        <end position="394"/>
    </location>
</feature>
<evidence type="ECO:0000256" key="2">
    <source>
        <dbReference type="ARBA" id="ARBA00022448"/>
    </source>
</evidence>
<feature type="transmembrane region" description="Helical" evidence="7">
    <location>
        <begin position="176"/>
        <end position="198"/>
    </location>
</feature>
<feature type="transmembrane region" description="Helical" evidence="7">
    <location>
        <begin position="21"/>
        <end position="40"/>
    </location>
</feature>
<feature type="transmembrane region" description="Helical" evidence="7">
    <location>
        <begin position="219"/>
        <end position="242"/>
    </location>
</feature>
<evidence type="ECO:0000256" key="4">
    <source>
        <dbReference type="ARBA" id="ARBA00022692"/>
    </source>
</evidence>
<feature type="domain" description="Major facilitator superfamily (MFS) profile" evidence="8">
    <location>
        <begin position="27"/>
        <end position="398"/>
    </location>
</feature>
<dbReference type="PANTHER" id="PTHR23517">
    <property type="entry name" value="RESISTANCE PROTEIN MDTM, PUTATIVE-RELATED-RELATED"/>
    <property type="match status" value="1"/>
</dbReference>
<evidence type="ECO:0000256" key="6">
    <source>
        <dbReference type="ARBA" id="ARBA00023136"/>
    </source>
</evidence>
<keyword evidence="4 7" id="KW-0812">Transmembrane</keyword>
<dbReference type="Pfam" id="PF07690">
    <property type="entry name" value="MFS_1"/>
    <property type="match status" value="1"/>
</dbReference>
<proteinExistence type="predicted"/>
<evidence type="ECO:0000256" key="1">
    <source>
        <dbReference type="ARBA" id="ARBA00004651"/>
    </source>
</evidence>
<feature type="transmembrane region" description="Helical" evidence="7">
    <location>
        <begin position="310"/>
        <end position="331"/>
    </location>
</feature>
<feature type="transmembrane region" description="Helical" evidence="7">
    <location>
        <begin position="60"/>
        <end position="85"/>
    </location>
</feature>
<reference evidence="9" key="1">
    <citation type="submission" date="2021-12" db="EMBL/GenBank/DDBJ databases">
        <title>Alicyclobacillaceae gen. nov., sp. nov., isolated from chalcocite enrichment system.</title>
        <authorList>
            <person name="Jiang Z."/>
        </authorList>
    </citation>
    <scope>NUCLEOTIDE SEQUENCE</scope>
    <source>
        <strain evidence="9">MYW30-H2</strain>
    </source>
</reference>
<feature type="transmembrane region" description="Helical" evidence="7">
    <location>
        <begin position="92"/>
        <end position="111"/>
    </location>
</feature>
<feature type="transmembrane region" description="Helical" evidence="7">
    <location>
        <begin position="254"/>
        <end position="274"/>
    </location>
</feature>
<sequence length="412" mass="43856">MAKPLGLRNDETIRSIAGRSKAYFVLIVMVSVIPGFLEGFDGSLFQFAAPYVVQNIQAAPAMLGVLATGYAVGMALFSMIGGILFDKFSVKYTILISVTIFAVFTLVSGLARSLATLIIARLLVGIGIGMFQPAIIAFLGDIFPKTRSRSISVFGVIYGAGIFFAPYIISPFLPHIQVPFVISGILAVLSLVAFYLIVPKTYKKVEKHRIGMKGILNKNVCILSVAILLYGISLFGYLGFYSQYLLKVQSIHPIQAAAISSMYGLGALISTFPIGMLADKIGRKHVVRLASLLLLISGVGMFSVGRDLTALSIFTFVFGAGNGFVGLAAALGQDSVKEQLTGIVTGWLFFLFNIGAMLGGPVFAAFLPIGFVKSGIVTLGVSSLLSFILTLFAGSGVQTRTVSTPDPTRINN</sequence>
<dbReference type="Proteomes" id="UP000830167">
    <property type="component" value="Chromosome"/>
</dbReference>
<keyword evidence="2" id="KW-0813">Transport</keyword>
<keyword evidence="5 7" id="KW-1133">Transmembrane helix</keyword>
<dbReference type="InterPro" id="IPR011701">
    <property type="entry name" value="MFS"/>
</dbReference>
<dbReference type="PANTHER" id="PTHR23517:SF3">
    <property type="entry name" value="INTEGRAL MEMBRANE TRANSPORT PROTEIN"/>
    <property type="match status" value="1"/>
</dbReference>
<organism evidence="9 10">
    <name type="scientific">Fodinisporobacter ferrooxydans</name>
    <dbReference type="NCBI Taxonomy" id="2901836"/>
    <lineage>
        <taxon>Bacteria</taxon>
        <taxon>Bacillati</taxon>
        <taxon>Bacillota</taxon>
        <taxon>Bacilli</taxon>
        <taxon>Bacillales</taxon>
        <taxon>Alicyclobacillaceae</taxon>
        <taxon>Fodinisporobacter</taxon>
    </lineage>
</organism>
<evidence type="ECO:0000256" key="5">
    <source>
        <dbReference type="ARBA" id="ARBA00022989"/>
    </source>
</evidence>
<feature type="transmembrane region" description="Helical" evidence="7">
    <location>
        <begin position="286"/>
        <end position="304"/>
    </location>
</feature>
<dbReference type="PROSITE" id="PS00216">
    <property type="entry name" value="SUGAR_TRANSPORT_1"/>
    <property type="match status" value="1"/>
</dbReference>
<name>A0ABY4CNF7_9BACL</name>
<evidence type="ECO:0000256" key="7">
    <source>
        <dbReference type="SAM" id="Phobius"/>
    </source>
</evidence>
<comment type="subcellular location">
    <subcellularLocation>
        <location evidence="1">Cell membrane</location>
        <topology evidence="1">Multi-pass membrane protein</topology>
    </subcellularLocation>
</comment>
<feature type="transmembrane region" description="Helical" evidence="7">
    <location>
        <begin position="117"/>
        <end position="139"/>
    </location>
</feature>
<accession>A0ABY4CNF7</accession>
<dbReference type="EMBL" id="CP089291">
    <property type="protein sequence ID" value="UOF90982.1"/>
    <property type="molecule type" value="Genomic_DNA"/>
</dbReference>
<evidence type="ECO:0000313" key="9">
    <source>
        <dbReference type="EMBL" id="UOF90982.1"/>
    </source>
</evidence>
<keyword evidence="3" id="KW-1003">Cell membrane</keyword>
<evidence type="ECO:0000256" key="3">
    <source>
        <dbReference type="ARBA" id="ARBA00022475"/>
    </source>
</evidence>
<protein>
    <submittedName>
        <fullName evidence="9">MFS transporter</fullName>
    </submittedName>
</protein>
<evidence type="ECO:0000313" key="10">
    <source>
        <dbReference type="Proteomes" id="UP000830167"/>
    </source>
</evidence>
<gene>
    <name evidence="9" type="ORF">LSG31_01485</name>
</gene>
<feature type="transmembrane region" description="Helical" evidence="7">
    <location>
        <begin position="151"/>
        <end position="170"/>
    </location>
</feature>
<keyword evidence="10" id="KW-1185">Reference proteome</keyword>
<dbReference type="RefSeq" id="WP_347437676.1">
    <property type="nucleotide sequence ID" value="NZ_CP089291.1"/>
</dbReference>
<dbReference type="InterPro" id="IPR050171">
    <property type="entry name" value="MFS_Transporters"/>
</dbReference>
<dbReference type="SUPFAM" id="SSF103473">
    <property type="entry name" value="MFS general substrate transporter"/>
    <property type="match status" value="1"/>
</dbReference>
<dbReference type="InterPro" id="IPR036259">
    <property type="entry name" value="MFS_trans_sf"/>
</dbReference>
<dbReference type="Gene3D" id="1.20.1250.20">
    <property type="entry name" value="MFS general substrate transporter like domains"/>
    <property type="match status" value="2"/>
</dbReference>